<dbReference type="InterPro" id="IPR034741">
    <property type="entry name" value="Terpene_cyclase-like_1_C"/>
</dbReference>
<dbReference type="PANTHER" id="PTHR31225:SF0">
    <property type="entry name" value="S-(+)-LINALOOL SYNTHASE, CHLOROPLASTIC"/>
    <property type="match status" value="1"/>
</dbReference>
<dbReference type="GO" id="GO:0000287">
    <property type="term" value="F:magnesium ion binding"/>
    <property type="evidence" value="ECO:0007669"/>
    <property type="project" value="InterPro"/>
</dbReference>
<dbReference type="InterPro" id="IPR036965">
    <property type="entry name" value="Terpene_synth_N_sf"/>
</dbReference>
<dbReference type="InterPro" id="IPR050148">
    <property type="entry name" value="Terpene_synthase-like"/>
</dbReference>
<evidence type="ECO:0000256" key="3">
    <source>
        <dbReference type="ARBA" id="ARBA00022842"/>
    </source>
</evidence>
<comment type="cofactor">
    <cofactor evidence="1">
        <name>Mg(2+)</name>
        <dbReference type="ChEBI" id="CHEBI:18420"/>
    </cofactor>
</comment>
<dbReference type="GO" id="GO:0016102">
    <property type="term" value="P:diterpenoid biosynthetic process"/>
    <property type="evidence" value="ECO:0007669"/>
    <property type="project" value="InterPro"/>
</dbReference>
<dbReference type="Gene3D" id="1.50.10.130">
    <property type="entry name" value="Terpene synthase, N-terminal domain"/>
    <property type="match status" value="1"/>
</dbReference>
<dbReference type="PANTHER" id="PTHR31225">
    <property type="entry name" value="OS04G0344100 PROTEIN-RELATED"/>
    <property type="match status" value="1"/>
</dbReference>
<keyword evidence="2" id="KW-0479">Metal-binding</keyword>
<dbReference type="EMBL" id="OZ034819">
    <property type="protein sequence ID" value="CAL1397688.1"/>
    <property type="molecule type" value="Genomic_DNA"/>
</dbReference>
<keyword evidence="8" id="KW-1185">Reference proteome</keyword>
<keyword evidence="3" id="KW-0460">Magnesium</keyword>
<keyword evidence="4" id="KW-0456">Lyase</keyword>
<dbReference type="GO" id="GO:0120251">
    <property type="term" value="P:hydrocarbon biosynthetic process"/>
    <property type="evidence" value="ECO:0007669"/>
    <property type="project" value="UniProtKB-ARBA"/>
</dbReference>
<organism evidence="7 8">
    <name type="scientific">Linum trigynum</name>
    <dbReference type="NCBI Taxonomy" id="586398"/>
    <lineage>
        <taxon>Eukaryota</taxon>
        <taxon>Viridiplantae</taxon>
        <taxon>Streptophyta</taxon>
        <taxon>Embryophyta</taxon>
        <taxon>Tracheophyta</taxon>
        <taxon>Spermatophyta</taxon>
        <taxon>Magnoliopsida</taxon>
        <taxon>eudicotyledons</taxon>
        <taxon>Gunneridae</taxon>
        <taxon>Pentapetalae</taxon>
        <taxon>rosids</taxon>
        <taxon>fabids</taxon>
        <taxon>Malpighiales</taxon>
        <taxon>Linaceae</taxon>
        <taxon>Linum</taxon>
    </lineage>
</organism>
<dbReference type="Pfam" id="PF01397">
    <property type="entry name" value="Terpene_synth"/>
    <property type="match status" value="1"/>
</dbReference>
<gene>
    <name evidence="7" type="ORF">LTRI10_LOCUS37965</name>
</gene>
<evidence type="ECO:0000313" key="8">
    <source>
        <dbReference type="Proteomes" id="UP001497516"/>
    </source>
</evidence>
<sequence length="623" mass="70833">MAFSNRFLLPSSCPKIITDHHSSKHSNISANPPAVQLIIANPRGCMSLPKAHQHHANILQTSRILDMASGGQTTVWQDGIDMMMERHTKTLAEARARFKQIEELAEVDGNSTKTLVMIDALQRLGLDHHFDEVIDEVLKREEGKEAMKFSVLDNDSSTRCHDLLETSLRFRLLRHQGYRIPSDVFEKFRNKEGKFESNMGCSSNIMGMMELYEASYWATKGESILDEAREFSAHMLELYSTHQHAQLGPADEATTLGLASYTLRHPIHRSLPKFNVKSYLGISHGGSTKHNDEDILVDLARLDFNVNQSMHQQEVVQISTWWKELGLAEELTHARNEPVKWYMWPLAISTDPKLSEERVELAKPISLVYLIDDIFDVYGSLDELTHFTVAVDRWDVTSANQLPDYMRKCFMALHEVTNQIGYKVYKRHGWNPIPSLRQAWARLFKAFLVEARWFKTGELPSAEEYLKNGIVSSGVPLVLVHLLFILGRGLTQRNVELIGGENPPVISSVAKILRLWDDLSATDEEHSTGNDGSYLDCYVKENPESSIHGAREHVMEMIEETWKQLNNESLSPTTPFPLAFNRAAHNLAKMVALMYGCNEVVDQNQSAPRLKDHIRSILFESFP</sequence>
<dbReference type="SFLD" id="SFLDS00005">
    <property type="entry name" value="Isoprenoid_Synthase_Type_I"/>
    <property type="match status" value="1"/>
</dbReference>
<dbReference type="SFLD" id="SFLDG01019">
    <property type="entry name" value="Terpene_Cyclase_Like_1_C_Termi"/>
    <property type="match status" value="1"/>
</dbReference>
<protein>
    <submittedName>
        <fullName evidence="7">Uncharacterized protein</fullName>
    </submittedName>
</protein>
<dbReference type="SUPFAM" id="SSF48239">
    <property type="entry name" value="Terpenoid cyclases/Protein prenyltransferases"/>
    <property type="match status" value="1"/>
</dbReference>
<dbReference type="Gene3D" id="1.10.600.10">
    <property type="entry name" value="Farnesyl Diphosphate Synthase"/>
    <property type="match status" value="1"/>
</dbReference>
<dbReference type="CDD" id="cd00684">
    <property type="entry name" value="Terpene_cyclase_plant_C1"/>
    <property type="match status" value="1"/>
</dbReference>
<evidence type="ECO:0000256" key="1">
    <source>
        <dbReference type="ARBA" id="ARBA00001946"/>
    </source>
</evidence>
<dbReference type="Pfam" id="PF03936">
    <property type="entry name" value="Terpene_synth_C"/>
    <property type="match status" value="1"/>
</dbReference>
<dbReference type="GO" id="GO:0010333">
    <property type="term" value="F:terpene synthase activity"/>
    <property type="evidence" value="ECO:0007669"/>
    <property type="project" value="InterPro"/>
</dbReference>
<dbReference type="Proteomes" id="UP001497516">
    <property type="component" value="Chromosome 6"/>
</dbReference>
<proteinExistence type="predicted"/>
<dbReference type="InterPro" id="IPR008949">
    <property type="entry name" value="Isoprenoid_synthase_dom_sf"/>
</dbReference>
<feature type="domain" description="Terpene synthase N-terminal" evidence="5">
    <location>
        <begin position="83"/>
        <end position="243"/>
    </location>
</feature>
<evidence type="ECO:0000256" key="2">
    <source>
        <dbReference type="ARBA" id="ARBA00022723"/>
    </source>
</evidence>
<feature type="domain" description="Terpene synthase metal-binding" evidence="6">
    <location>
        <begin position="323"/>
        <end position="564"/>
    </location>
</feature>
<evidence type="ECO:0000256" key="4">
    <source>
        <dbReference type="ARBA" id="ARBA00023239"/>
    </source>
</evidence>
<name>A0AAV2FJ15_9ROSI</name>
<dbReference type="InterPro" id="IPR008930">
    <property type="entry name" value="Terpenoid_cyclase/PrenylTrfase"/>
</dbReference>
<evidence type="ECO:0000259" key="5">
    <source>
        <dbReference type="Pfam" id="PF01397"/>
    </source>
</evidence>
<dbReference type="InterPro" id="IPR005630">
    <property type="entry name" value="Terpene_synthase_metal-bd"/>
</dbReference>
<dbReference type="InterPro" id="IPR001906">
    <property type="entry name" value="Terpene_synth_N"/>
</dbReference>
<dbReference type="AlphaFoldDB" id="A0AAV2FJ15"/>
<dbReference type="InterPro" id="IPR044814">
    <property type="entry name" value="Terpene_cyclase_plant_C1"/>
</dbReference>
<accession>A0AAV2FJ15</accession>
<evidence type="ECO:0000313" key="7">
    <source>
        <dbReference type="EMBL" id="CAL1397688.1"/>
    </source>
</evidence>
<reference evidence="7 8" key="1">
    <citation type="submission" date="2024-04" db="EMBL/GenBank/DDBJ databases">
        <authorList>
            <person name="Fracassetti M."/>
        </authorList>
    </citation>
    <scope>NUCLEOTIDE SEQUENCE [LARGE SCALE GENOMIC DNA]</scope>
</reference>
<evidence type="ECO:0000259" key="6">
    <source>
        <dbReference type="Pfam" id="PF03936"/>
    </source>
</evidence>
<dbReference type="SUPFAM" id="SSF48576">
    <property type="entry name" value="Terpenoid synthases"/>
    <property type="match status" value="1"/>
</dbReference>